<protein>
    <submittedName>
        <fullName evidence="9">Homocysteine S-methyltransferase family protein</fullName>
    </submittedName>
</protein>
<keyword evidence="5 7" id="KW-0479">Metal-binding</keyword>
<gene>
    <name evidence="9" type="ORF">GCM10009422_16290</name>
</gene>
<accession>A0ABN1GVX5</accession>
<dbReference type="InterPro" id="IPR003726">
    <property type="entry name" value="HCY_dom"/>
</dbReference>
<evidence type="ECO:0000313" key="9">
    <source>
        <dbReference type="EMBL" id="GAA0621293.1"/>
    </source>
</evidence>
<dbReference type="RefSeq" id="WP_343792562.1">
    <property type="nucleotide sequence ID" value="NZ_BAAAGA010000004.1"/>
</dbReference>
<keyword evidence="6" id="KW-0170">Cobalt</keyword>
<reference evidence="9 10" key="1">
    <citation type="journal article" date="2019" name="Int. J. Syst. Evol. Microbiol.">
        <title>The Global Catalogue of Microorganisms (GCM) 10K type strain sequencing project: providing services to taxonomists for standard genome sequencing and annotation.</title>
        <authorList>
            <consortium name="The Broad Institute Genomics Platform"/>
            <consortium name="The Broad Institute Genome Sequencing Center for Infectious Disease"/>
            <person name="Wu L."/>
            <person name="Ma J."/>
        </authorList>
    </citation>
    <scope>NUCLEOTIDE SEQUENCE [LARGE SCALE GENOMIC DNA]</scope>
    <source>
        <strain evidence="9 10">JCM 12928</strain>
    </source>
</reference>
<comment type="similarity">
    <text evidence="1">Belongs to the vitamin-B12 dependent methionine synthase family.</text>
</comment>
<dbReference type="InterPro" id="IPR050554">
    <property type="entry name" value="Met_Synthase/Corrinoid"/>
</dbReference>
<keyword evidence="3 7" id="KW-0808">Transferase</keyword>
<dbReference type="PANTHER" id="PTHR45833">
    <property type="entry name" value="METHIONINE SYNTHASE"/>
    <property type="match status" value="1"/>
</dbReference>
<feature type="binding site" evidence="7">
    <location>
        <position position="322"/>
    </location>
    <ligand>
        <name>Zn(2+)</name>
        <dbReference type="ChEBI" id="CHEBI:29105"/>
    </ligand>
</feature>
<organism evidence="9 10">
    <name type="scientific">Brevundimonas kwangchunensis</name>
    <dbReference type="NCBI Taxonomy" id="322163"/>
    <lineage>
        <taxon>Bacteria</taxon>
        <taxon>Pseudomonadati</taxon>
        <taxon>Pseudomonadota</taxon>
        <taxon>Alphaproteobacteria</taxon>
        <taxon>Caulobacterales</taxon>
        <taxon>Caulobacteraceae</taxon>
        <taxon>Brevundimonas</taxon>
    </lineage>
</organism>
<sequence>MSAPLPRAERIAALKAAAKDRILVLDGSWGVMIQRQGLSEADFRGERFVAGAGYDETLQMKGNNDILCITRPDIVSDLHDRYFEAGADISETNTFSATTIAQEDYALDPQAVWDINFEGARLAREAADRWTAKEPHRPRFAAGAIGPLNKMLSMSSDVNDPGARLVTFDQVYEAYRQQVKALNEGGVDLYLIETITDTLNCKACLKAIRDLEDEGLEALPIWISGTITDRSGRTLSGQTAEAFWNSVRHVRPFAIGLNCALGAELMRPFIAELSRIADTLVAAYPNAGLPNAMGQYDEQPHETAHFIEEWAKSGLVNIVGGCCGTTPDHIRHVAEEVADVTPRAIPERPVAMRLSGLEPFELFA</sequence>
<dbReference type="Gene3D" id="3.20.20.330">
    <property type="entry name" value="Homocysteine-binding-like domain"/>
    <property type="match status" value="1"/>
</dbReference>
<dbReference type="Proteomes" id="UP001501352">
    <property type="component" value="Unassembled WGS sequence"/>
</dbReference>
<evidence type="ECO:0000256" key="6">
    <source>
        <dbReference type="ARBA" id="ARBA00023285"/>
    </source>
</evidence>
<comment type="caution">
    <text evidence="9">The sequence shown here is derived from an EMBL/GenBank/DDBJ whole genome shotgun (WGS) entry which is preliminary data.</text>
</comment>
<name>A0ABN1GVX5_9CAUL</name>
<evidence type="ECO:0000256" key="1">
    <source>
        <dbReference type="ARBA" id="ARBA00010398"/>
    </source>
</evidence>
<feature type="binding site" evidence="7">
    <location>
        <position position="259"/>
    </location>
    <ligand>
        <name>Zn(2+)</name>
        <dbReference type="ChEBI" id="CHEBI:29105"/>
    </ligand>
</feature>
<feature type="domain" description="Hcy-binding" evidence="8">
    <location>
        <begin position="11"/>
        <end position="337"/>
    </location>
</feature>
<evidence type="ECO:0000256" key="5">
    <source>
        <dbReference type="ARBA" id="ARBA00022723"/>
    </source>
</evidence>
<dbReference type="InterPro" id="IPR036589">
    <property type="entry name" value="HCY_dom_sf"/>
</dbReference>
<feature type="binding site" evidence="7">
    <location>
        <position position="323"/>
    </location>
    <ligand>
        <name>Zn(2+)</name>
        <dbReference type="ChEBI" id="CHEBI:29105"/>
    </ligand>
</feature>
<evidence type="ECO:0000256" key="3">
    <source>
        <dbReference type="ARBA" id="ARBA00022679"/>
    </source>
</evidence>
<keyword evidence="2 7" id="KW-0489">Methyltransferase</keyword>
<comment type="cofactor">
    <cofactor evidence="7">
        <name>Zn(2+)</name>
        <dbReference type="ChEBI" id="CHEBI:29105"/>
    </cofactor>
</comment>
<keyword evidence="7" id="KW-0862">Zinc</keyword>
<keyword evidence="4" id="KW-0949">S-adenosyl-L-methionine</keyword>
<keyword evidence="10" id="KW-1185">Reference proteome</keyword>
<dbReference type="EMBL" id="BAAAGA010000004">
    <property type="protein sequence ID" value="GAA0621293.1"/>
    <property type="molecule type" value="Genomic_DNA"/>
</dbReference>
<evidence type="ECO:0000256" key="4">
    <source>
        <dbReference type="ARBA" id="ARBA00022691"/>
    </source>
</evidence>
<evidence type="ECO:0000313" key="10">
    <source>
        <dbReference type="Proteomes" id="UP001501352"/>
    </source>
</evidence>
<evidence type="ECO:0000259" key="8">
    <source>
        <dbReference type="PROSITE" id="PS50970"/>
    </source>
</evidence>
<dbReference type="PANTHER" id="PTHR45833:SF1">
    <property type="entry name" value="METHIONINE SYNTHASE"/>
    <property type="match status" value="1"/>
</dbReference>
<dbReference type="SUPFAM" id="SSF82282">
    <property type="entry name" value="Homocysteine S-methyltransferase"/>
    <property type="match status" value="1"/>
</dbReference>
<dbReference type="PROSITE" id="PS50970">
    <property type="entry name" value="HCY"/>
    <property type="match status" value="1"/>
</dbReference>
<evidence type="ECO:0000256" key="2">
    <source>
        <dbReference type="ARBA" id="ARBA00022603"/>
    </source>
</evidence>
<dbReference type="Pfam" id="PF02574">
    <property type="entry name" value="S-methyl_trans"/>
    <property type="match status" value="1"/>
</dbReference>
<proteinExistence type="inferred from homology"/>
<evidence type="ECO:0000256" key="7">
    <source>
        <dbReference type="PROSITE-ProRule" id="PRU00333"/>
    </source>
</evidence>